<proteinExistence type="predicted"/>
<dbReference type="EMBL" id="NMUH01006295">
    <property type="protein sequence ID" value="MQM14938.1"/>
    <property type="molecule type" value="Genomic_DNA"/>
</dbReference>
<evidence type="ECO:0000313" key="3">
    <source>
        <dbReference type="Proteomes" id="UP000652761"/>
    </source>
</evidence>
<sequence>MDAEELAAGRDHEAMENYAEQIAVTSCLVYVNEGVHTPIAEGWHPTSPQAPEKRPLLICLKRKSRVKVVSKKATQPVAEEEAEEAEEEEEMVEQSRPQAVIEMRPLSKEGVFSELGLVVVSDQSDESSSEERVGASTPQGPIVGRTEAVAAAGASNTVAVEQTVAAGEVVTAQGSTSVGTNESVHAVEVPKGAMVPHSPHRSSCGGSNLDNCCGISRGRANGRN</sequence>
<gene>
    <name evidence="2" type="ORF">Taro_047874</name>
</gene>
<accession>A0A843X4G6</accession>
<name>A0A843X4G6_COLES</name>
<feature type="region of interest" description="Disordered" evidence="1">
    <location>
        <begin position="122"/>
        <end position="141"/>
    </location>
</feature>
<protein>
    <submittedName>
        <fullName evidence="2">Uncharacterized protein</fullName>
    </submittedName>
</protein>
<keyword evidence="3" id="KW-1185">Reference proteome</keyword>
<evidence type="ECO:0000256" key="1">
    <source>
        <dbReference type="SAM" id="MobiDB-lite"/>
    </source>
</evidence>
<comment type="caution">
    <text evidence="2">The sequence shown here is derived from an EMBL/GenBank/DDBJ whole genome shotgun (WGS) entry which is preliminary data.</text>
</comment>
<reference evidence="2" key="1">
    <citation type="submission" date="2017-07" db="EMBL/GenBank/DDBJ databases">
        <title>Taro Niue Genome Assembly and Annotation.</title>
        <authorList>
            <person name="Atibalentja N."/>
            <person name="Keating K."/>
            <person name="Fields C.J."/>
        </authorList>
    </citation>
    <scope>NUCLEOTIDE SEQUENCE</scope>
    <source>
        <strain evidence="2">Niue_2</strain>
        <tissue evidence="2">Leaf</tissue>
    </source>
</reference>
<feature type="compositionally biased region" description="Acidic residues" evidence="1">
    <location>
        <begin position="78"/>
        <end position="92"/>
    </location>
</feature>
<dbReference type="Proteomes" id="UP000652761">
    <property type="component" value="Unassembled WGS sequence"/>
</dbReference>
<feature type="region of interest" description="Disordered" evidence="1">
    <location>
        <begin position="71"/>
        <end position="99"/>
    </location>
</feature>
<organism evidence="2 3">
    <name type="scientific">Colocasia esculenta</name>
    <name type="common">Wild taro</name>
    <name type="synonym">Arum esculentum</name>
    <dbReference type="NCBI Taxonomy" id="4460"/>
    <lineage>
        <taxon>Eukaryota</taxon>
        <taxon>Viridiplantae</taxon>
        <taxon>Streptophyta</taxon>
        <taxon>Embryophyta</taxon>
        <taxon>Tracheophyta</taxon>
        <taxon>Spermatophyta</taxon>
        <taxon>Magnoliopsida</taxon>
        <taxon>Liliopsida</taxon>
        <taxon>Araceae</taxon>
        <taxon>Aroideae</taxon>
        <taxon>Colocasieae</taxon>
        <taxon>Colocasia</taxon>
    </lineage>
</organism>
<evidence type="ECO:0000313" key="2">
    <source>
        <dbReference type="EMBL" id="MQM14938.1"/>
    </source>
</evidence>
<dbReference type="AlphaFoldDB" id="A0A843X4G6"/>